<comment type="caution">
    <text evidence="1">The sequence shown here is derived from an EMBL/GenBank/DDBJ whole genome shotgun (WGS) entry which is preliminary data.</text>
</comment>
<reference evidence="1" key="1">
    <citation type="submission" date="2022-03" db="EMBL/GenBank/DDBJ databases">
        <title>Genomic analyses of argali, domestic sheep and their hybrids provide insights into chromosomal evolution, heterosis and genetic basis of agronomic traits.</title>
        <authorList>
            <person name="Li M."/>
        </authorList>
    </citation>
    <scope>NUCLEOTIDE SEQUENCE</scope>
    <source>
        <strain evidence="1">F1 hybrid</strain>
    </source>
</reference>
<name>A0ACB9UY76_9CETA</name>
<gene>
    <name evidence="1" type="ORF">MJG53_009200</name>
</gene>
<accession>A0ACB9UY76</accession>
<organism evidence="1 2">
    <name type="scientific">Ovis ammon polii x Ovis aries</name>
    <dbReference type="NCBI Taxonomy" id="2918886"/>
    <lineage>
        <taxon>Eukaryota</taxon>
        <taxon>Metazoa</taxon>
        <taxon>Chordata</taxon>
        <taxon>Craniata</taxon>
        <taxon>Vertebrata</taxon>
        <taxon>Euteleostomi</taxon>
        <taxon>Mammalia</taxon>
        <taxon>Eutheria</taxon>
        <taxon>Laurasiatheria</taxon>
        <taxon>Artiodactyla</taxon>
        <taxon>Ruminantia</taxon>
        <taxon>Pecora</taxon>
        <taxon>Bovidae</taxon>
        <taxon>Caprinae</taxon>
        <taxon>Ovis</taxon>
    </lineage>
</organism>
<evidence type="ECO:0000313" key="1">
    <source>
        <dbReference type="EMBL" id="KAI4582649.1"/>
    </source>
</evidence>
<keyword evidence="2" id="KW-1185">Reference proteome</keyword>
<dbReference type="Proteomes" id="UP001057279">
    <property type="component" value="Linkage Group LG08"/>
</dbReference>
<sequence>MGELESGWGADKGKRATSGRPTGEGVRAAASRRARAVGRLAAVVTTARLVLVDLDTFSSEKNKDEKVQLSSEPCTRDPSSGAGLGQVTGTRQSRAECTGHASQAEARDGAQPSLHPILKATRGDTQIQKRLCQQHWVKKQAAGRAWCILGHRGGGVHVASPEAQELQGLHVLVFTHSIHGIQAALSPVRSAHGLSSPGECPAGSQDLGLMNVSHACRSVHHDLTGPGDSFLQTQDVLSPAHGRPFTNAGSIDERELLTETGPALCFSQELLPQVGLRSLPSPERGSADPLPRHGARTAGDCSSLSLTLGNTSFQTIQPQLPGSGSAVQVPSAPRPPRPRG</sequence>
<dbReference type="EMBL" id="CM043033">
    <property type="protein sequence ID" value="KAI4582649.1"/>
    <property type="molecule type" value="Genomic_DNA"/>
</dbReference>
<proteinExistence type="predicted"/>
<protein>
    <submittedName>
        <fullName evidence="1">Uncharacterized protein</fullName>
    </submittedName>
</protein>
<evidence type="ECO:0000313" key="2">
    <source>
        <dbReference type="Proteomes" id="UP001057279"/>
    </source>
</evidence>